<comment type="caution">
    <text evidence="2">The sequence shown here is derived from an EMBL/GenBank/DDBJ whole genome shotgun (WGS) entry which is preliminary data.</text>
</comment>
<organism evidence="2 3">
    <name type="scientific">Taxus chinensis</name>
    <name type="common">Chinese yew</name>
    <name type="synonym">Taxus wallichiana var. chinensis</name>
    <dbReference type="NCBI Taxonomy" id="29808"/>
    <lineage>
        <taxon>Eukaryota</taxon>
        <taxon>Viridiplantae</taxon>
        <taxon>Streptophyta</taxon>
        <taxon>Embryophyta</taxon>
        <taxon>Tracheophyta</taxon>
        <taxon>Spermatophyta</taxon>
        <taxon>Pinopsida</taxon>
        <taxon>Pinidae</taxon>
        <taxon>Conifers II</taxon>
        <taxon>Cupressales</taxon>
        <taxon>Taxaceae</taxon>
        <taxon>Taxus</taxon>
    </lineage>
</organism>
<feature type="non-terminal residue" evidence="2">
    <location>
        <position position="1"/>
    </location>
</feature>
<sequence>AGRCMADKATEKLDLSCKSRAKTVKVVHIGDPTMVTASESEFRAVVQSLTGKKRKSSPSTASTKINWGCDESIRVKEPTLSGSCPIPNSIPQPAITNHMPAIFTDSVYTSEVQQRETMS</sequence>
<dbReference type="Pfam" id="PF05678">
    <property type="entry name" value="VQ"/>
    <property type="match status" value="1"/>
</dbReference>
<keyword evidence="3" id="KW-1185">Reference proteome</keyword>
<dbReference type="InterPro" id="IPR008889">
    <property type="entry name" value="VQ"/>
</dbReference>
<gene>
    <name evidence="2" type="ORF">KI387_038507</name>
</gene>
<evidence type="ECO:0000313" key="3">
    <source>
        <dbReference type="Proteomes" id="UP000824469"/>
    </source>
</evidence>
<protein>
    <recommendedName>
        <fullName evidence="1">VQ domain-containing protein</fullName>
    </recommendedName>
</protein>
<evidence type="ECO:0000259" key="1">
    <source>
        <dbReference type="Pfam" id="PF05678"/>
    </source>
</evidence>
<evidence type="ECO:0000313" key="2">
    <source>
        <dbReference type="EMBL" id="KAH9294919.1"/>
    </source>
</evidence>
<dbReference type="PANTHER" id="PTHR33624">
    <property type="entry name" value="SIGMA FACTOR BINDING PROTEIN 1, CHLOROPLASTIC"/>
    <property type="match status" value="1"/>
</dbReference>
<dbReference type="PANTHER" id="PTHR33624:SF17">
    <property type="entry name" value="OS07G0687400 PROTEIN"/>
    <property type="match status" value="1"/>
</dbReference>
<feature type="non-terminal residue" evidence="2">
    <location>
        <position position="119"/>
    </location>
</feature>
<dbReference type="AlphaFoldDB" id="A0AA38CC88"/>
<name>A0AA38CC88_TAXCH</name>
<feature type="domain" description="VQ" evidence="1">
    <location>
        <begin position="32"/>
        <end position="52"/>
    </location>
</feature>
<reference evidence="2 3" key="1">
    <citation type="journal article" date="2021" name="Nat. Plants">
        <title>The Taxus genome provides insights into paclitaxel biosynthesis.</title>
        <authorList>
            <person name="Xiong X."/>
            <person name="Gou J."/>
            <person name="Liao Q."/>
            <person name="Li Y."/>
            <person name="Zhou Q."/>
            <person name="Bi G."/>
            <person name="Li C."/>
            <person name="Du R."/>
            <person name="Wang X."/>
            <person name="Sun T."/>
            <person name="Guo L."/>
            <person name="Liang H."/>
            <person name="Lu P."/>
            <person name="Wu Y."/>
            <person name="Zhang Z."/>
            <person name="Ro D.K."/>
            <person name="Shang Y."/>
            <person name="Huang S."/>
            <person name="Yan J."/>
        </authorList>
    </citation>
    <scope>NUCLEOTIDE SEQUENCE [LARGE SCALE GENOMIC DNA]</scope>
    <source>
        <strain evidence="2">Ta-2019</strain>
    </source>
</reference>
<dbReference type="EMBL" id="JAHRHJ020000011">
    <property type="protein sequence ID" value="KAH9294919.1"/>
    <property type="molecule type" value="Genomic_DNA"/>
</dbReference>
<proteinExistence type="predicted"/>
<dbReference type="Proteomes" id="UP000824469">
    <property type="component" value="Unassembled WGS sequence"/>
</dbReference>
<accession>A0AA38CC88</accession>
<dbReference type="InterPro" id="IPR039335">
    <property type="entry name" value="SIB1/2"/>
</dbReference>